<evidence type="ECO:0000313" key="3">
    <source>
        <dbReference type="EMBL" id="KAE8700093.1"/>
    </source>
</evidence>
<comment type="caution">
    <text evidence="3">The sequence shown here is derived from an EMBL/GenBank/DDBJ whole genome shotgun (WGS) entry which is preliminary data.</text>
</comment>
<feature type="compositionally biased region" description="Polar residues" evidence="1">
    <location>
        <begin position="132"/>
        <end position="167"/>
    </location>
</feature>
<evidence type="ECO:0000259" key="2">
    <source>
        <dbReference type="Pfam" id="PF05678"/>
    </source>
</evidence>
<organism evidence="3 4">
    <name type="scientific">Hibiscus syriacus</name>
    <name type="common">Rose of Sharon</name>
    <dbReference type="NCBI Taxonomy" id="106335"/>
    <lineage>
        <taxon>Eukaryota</taxon>
        <taxon>Viridiplantae</taxon>
        <taxon>Streptophyta</taxon>
        <taxon>Embryophyta</taxon>
        <taxon>Tracheophyta</taxon>
        <taxon>Spermatophyta</taxon>
        <taxon>Magnoliopsida</taxon>
        <taxon>eudicotyledons</taxon>
        <taxon>Gunneridae</taxon>
        <taxon>Pentapetalae</taxon>
        <taxon>rosids</taxon>
        <taxon>malvids</taxon>
        <taxon>Malvales</taxon>
        <taxon>Malvaceae</taxon>
        <taxon>Malvoideae</taxon>
        <taxon>Hibiscus</taxon>
    </lineage>
</organism>
<evidence type="ECO:0000256" key="1">
    <source>
        <dbReference type="SAM" id="MobiDB-lite"/>
    </source>
</evidence>
<dbReference type="InterPro" id="IPR039609">
    <property type="entry name" value="VQ_15/22"/>
</dbReference>
<reference evidence="3" key="1">
    <citation type="submission" date="2019-09" db="EMBL/GenBank/DDBJ databases">
        <title>Draft genome information of white flower Hibiscus syriacus.</title>
        <authorList>
            <person name="Kim Y.-M."/>
        </authorList>
    </citation>
    <scope>NUCLEOTIDE SEQUENCE [LARGE SCALE GENOMIC DNA]</scope>
    <source>
        <strain evidence="3">YM2019G1</strain>
    </source>
</reference>
<feature type="domain" description="VQ" evidence="2">
    <location>
        <begin position="179"/>
        <end position="206"/>
    </location>
</feature>
<sequence>MDSGNSGSLQSSSGGSEEFDSRVESISAFLSHIGPGHGHLGDQPPPPPPLPVLHHHQGHSPSTMFDPLSLLDHRSLQLPTTATTTTANPNSVLDLIWSKNLRSEPNWTGLSGFMASSSAALATQQLFTNQQPQSGATFPSLQQVQQGPESSASATNGGQTNNKSNMARNPKKRSRASRRAPTTVLTTDTTNFRAMVQEFTGIPAPPFPSSPFPRARLDLFGPLSSALRSNHLDPSPAPHYLLRPFAQKINPPPFLSSSMADAIVSNPSTNNNSSCSTPINYQLPTELGHLKQPQNPLNINMQNPILNFQSLLQTPTKYPFSGSNMDIPPTESTLKMGGLNEFGLSQERFQNMVSSQERDQNLLRTINGGYDGDDRRVSNGKASNLSSSSSPDFRADKELEHVGSRSEGMVESWICSSD</sequence>
<feature type="region of interest" description="Disordered" evidence="1">
    <location>
        <begin position="366"/>
        <end position="418"/>
    </location>
</feature>
<dbReference type="AlphaFoldDB" id="A0A6A3A883"/>
<dbReference type="Pfam" id="PF05678">
    <property type="entry name" value="VQ"/>
    <property type="match status" value="1"/>
</dbReference>
<keyword evidence="4" id="KW-1185">Reference proteome</keyword>
<feature type="region of interest" description="Disordered" evidence="1">
    <location>
        <begin position="1"/>
        <end position="67"/>
    </location>
</feature>
<dbReference type="PANTHER" id="PTHR33179:SF4">
    <property type="entry name" value="VQ MOTIF-CONTAINING PROTEIN"/>
    <property type="match status" value="1"/>
</dbReference>
<name>A0A6A3A883_HIBSY</name>
<dbReference type="EMBL" id="VEPZ02001032">
    <property type="protein sequence ID" value="KAE8700093.1"/>
    <property type="molecule type" value="Genomic_DNA"/>
</dbReference>
<gene>
    <name evidence="3" type="ORF">F3Y22_tig00110562pilonHSYRG00076</name>
</gene>
<accession>A0A6A3A883</accession>
<feature type="compositionally biased region" description="Low complexity" evidence="1">
    <location>
        <begin position="1"/>
        <end position="16"/>
    </location>
</feature>
<feature type="compositionally biased region" description="Basic and acidic residues" evidence="1">
    <location>
        <begin position="393"/>
        <end position="404"/>
    </location>
</feature>
<feature type="compositionally biased region" description="Basic residues" evidence="1">
    <location>
        <begin position="169"/>
        <end position="178"/>
    </location>
</feature>
<proteinExistence type="predicted"/>
<dbReference type="Proteomes" id="UP000436088">
    <property type="component" value="Unassembled WGS sequence"/>
</dbReference>
<dbReference type="PANTHER" id="PTHR33179">
    <property type="entry name" value="VQ MOTIF-CONTAINING PROTEIN"/>
    <property type="match status" value="1"/>
</dbReference>
<evidence type="ECO:0000313" key="4">
    <source>
        <dbReference type="Proteomes" id="UP000436088"/>
    </source>
</evidence>
<dbReference type="OrthoDB" id="780193at2759"/>
<feature type="region of interest" description="Disordered" evidence="1">
    <location>
        <begin position="132"/>
        <end position="183"/>
    </location>
</feature>
<dbReference type="InterPro" id="IPR008889">
    <property type="entry name" value="VQ"/>
</dbReference>
<protein>
    <submittedName>
        <fullName evidence="3">Succinate dehydrogenase 2-3</fullName>
    </submittedName>
</protein>